<feature type="compositionally biased region" description="Gly residues" evidence="2">
    <location>
        <begin position="296"/>
        <end position="310"/>
    </location>
</feature>
<evidence type="ECO:0000256" key="2">
    <source>
        <dbReference type="SAM" id="MobiDB-lite"/>
    </source>
</evidence>
<dbReference type="SUPFAM" id="SSF52540">
    <property type="entry name" value="P-loop containing nucleoside triphosphate hydrolases"/>
    <property type="match status" value="1"/>
</dbReference>
<dbReference type="InterPro" id="IPR010914">
    <property type="entry name" value="RsgA_GTPase_dom"/>
</dbReference>
<dbReference type="InterPro" id="IPR027417">
    <property type="entry name" value="P-loop_NTPase"/>
</dbReference>
<feature type="region of interest" description="Disordered" evidence="2">
    <location>
        <begin position="290"/>
        <end position="310"/>
    </location>
</feature>
<dbReference type="AlphaFoldDB" id="A0A545AIY5"/>
<dbReference type="GO" id="GO:0005525">
    <property type="term" value="F:GTP binding"/>
    <property type="evidence" value="ECO:0007669"/>
    <property type="project" value="InterPro"/>
</dbReference>
<evidence type="ECO:0000259" key="3">
    <source>
        <dbReference type="Pfam" id="PF03193"/>
    </source>
</evidence>
<dbReference type="PANTHER" id="PTHR32120">
    <property type="entry name" value="SMALL RIBOSOMAL SUBUNIT BIOGENESIS GTPASE RSGA"/>
    <property type="match status" value="1"/>
</dbReference>
<feature type="compositionally biased region" description="Low complexity" evidence="2">
    <location>
        <begin position="72"/>
        <end position="84"/>
    </location>
</feature>
<evidence type="ECO:0000256" key="1">
    <source>
        <dbReference type="ARBA" id="ARBA00022517"/>
    </source>
</evidence>
<protein>
    <submittedName>
        <fullName evidence="4">GTPase RsgA</fullName>
    </submittedName>
</protein>
<organism evidence="4 5">
    <name type="scientific">Cryptosporangium phraense</name>
    <dbReference type="NCBI Taxonomy" id="2593070"/>
    <lineage>
        <taxon>Bacteria</taxon>
        <taxon>Bacillati</taxon>
        <taxon>Actinomycetota</taxon>
        <taxon>Actinomycetes</taxon>
        <taxon>Cryptosporangiales</taxon>
        <taxon>Cryptosporangiaceae</taxon>
        <taxon>Cryptosporangium</taxon>
    </lineage>
</organism>
<dbReference type="Proteomes" id="UP000317982">
    <property type="component" value="Unassembled WGS sequence"/>
</dbReference>
<dbReference type="OrthoDB" id="9809485at2"/>
<evidence type="ECO:0000313" key="4">
    <source>
        <dbReference type="EMBL" id="TQS41284.1"/>
    </source>
</evidence>
<evidence type="ECO:0000313" key="5">
    <source>
        <dbReference type="Proteomes" id="UP000317982"/>
    </source>
</evidence>
<dbReference type="InterPro" id="IPR004881">
    <property type="entry name" value="Ribosome_biogen_GTPase_RsgA"/>
</dbReference>
<dbReference type="GO" id="GO:0042254">
    <property type="term" value="P:ribosome biogenesis"/>
    <property type="evidence" value="ECO:0007669"/>
    <property type="project" value="UniProtKB-KW"/>
</dbReference>
<name>A0A545AIY5_9ACTN</name>
<sequence length="369" mass="37103">MPVFPAPAPAGLVASIGGRRSRARLRRLGWSDEWDARYRMATATGRSPTTPDSRVADGHLTQWIGEIGGTGPRRSPGGTPTVRGYAEPPYRKWPGVTPVPGRVAGIDDSGCRCLTAAGPVLALPGPDVVPVVGDWGLLTGDDLVAVLPRASAVRHGRGPDDVRGEVLAANADVVLVVVAFADGLTPEPIERLLGLAAASGAAPVLVLSQVDRAPDGPRLRSVLADLAVLAEGCPGTPVVGVSTVPGHPGEAGLARLRRLLPVATTAAVIGAPGAGKTTLVDVLGGRNIEAGHPDGGRAGAGHPGGGRPGGGLVPLPGGGVLLDTPGCPAGGPGGGADWLAERYLIRSRAASRARWRAGPRGRRGLAGGA</sequence>
<feature type="domain" description="EngC GTPase" evidence="3">
    <location>
        <begin position="160"/>
        <end position="327"/>
    </location>
</feature>
<dbReference type="GO" id="GO:0003924">
    <property type="term" value="F:GTPase activity"/>
    <property type="evidence" value="ECO:0007669"/>
    <property type="project" value="InterPro"/>
</dbReference>
<dbReference type="PANTHER" id="PTHR32120:SF10">
    <property type="entry name" value="SMALL RIBOSOMAL SUBUNIT BIOGENESIS GTPASE RSGA"/>
    <property type="match status" value="1"/>
</dbReference>
<feature type="region of interest" description="Disordered" evidence="2">
    <location>
        <begin position="66"/>
        <end position="89"/>
    </location>
</feature>
<reference evidence="4 5" key="1">
    <citation type="submission" date="2019-07" db="EMBL/GenBank/DDBJ databases">
        <title>Cryptosporangium phraense sp. nov., isolated from plant litter.</title>
        <authorList>
            <person name="Suriyachadkun C."/>
        </authorList>
    </citation>
    <scope>NUCLEOTIDE SEQUENCE [LARGE SCALE GENOMIC DNA]</scope>
    <source>
        <strain evidence="4 5">A-T 5661</strain>
    </source>
</reference>
<dbReference type="Gene3D" id="3.40.50.300">
    <property type="entry name" value="P-loop containing nucleotide triphosphate hydrolases"/>
    <property type="match status" value="1"/>
</dbReference>
<dbReference type="InParanoid" id="A0A545AIY5"/>
<keyword evidence="5" id="KW-1185">Reference proteome</keyword>
<accession>A0A545AIY5</accession>
<dbReference type="Pfam" id="PF03193">
    <property type="entry name" value="RsgA_GTPase"/>
    <property type="match status" value="1"/>
</dbReference>
<dbReference type="EMBL" id="VIRS01000028">
    <property type="protein sequence ID" value="TQS41284.1"/>
    <property type="molecule type" value="Genomic_DNA"/>
</dbReference>
<proteinExistence type="predicted"/>
<gene>
    <name evidence="4" type="primary">rsgA</name>
    <name evidence="4" type="ORF">FL583_30690</name>
</gene>
<keyword evidence="1" id="KW-0690">Ribosome biogenesis</keyword>
<comment type="caution">
    <text evidence="4">The sequence shown here is derived from an EMBL/GenBank/DDBJ whole genome shotgun (WGS) entry which is preliminary data.</text>
</comment>